<organism evidence="2">
    <name type="scientific">uncultured Anaerotruncus sp</name>
    <dbReference type="NCBI Taxonomy" id="905011"/>
    <lineage>
        <taxon>Bacteria</taxon>
        <taxon>Bacillati</taxon>
        <taxon>Bacillota</taxon>
        <taxon>Clostridia</taxon>
        <taxon>Eubacteriales</taxon>
        <taxon>Oscillospiraceae</taxon>
        <taxon>Anaerotruncus</taxon>
        <taxon>environmental samples</taxon>
    </lineage>
</organism>
<dbReference type="SUPFAM" id="SSF101473">
    <property type="entry name" value="DhaL-like"/>
    <property type="match status" value="1"/>
</dbReference>
<dbReference type="SMART" id="SM01120">
    <property type="entry name" value="Dak2"/>
    <property type="match status" value="1"/>
</dbReference>
<dbReference type="Pfam" id="PF21645">
    <property type="entry name" value="FakA-like_M"/>
    <property type="match status" value="1"/>
</dbReference>
<dbReference type="InterPro" id="IPR048394">
    <property type="entry name" value="FakA-like_M"/>
</dbReference>
<dbReference type="PANTHER" id="PTHR33434:SF4">
    <property type="entry name" value="PHOSPHATASE PROTEIN"/>
    <property type="match status" value="1"/>
</dbReference>
<dbReference type="InterPro" id="IPR019986">
    <property type="entry name" value="YloV-like"/>
</dbReference>
<evidence type="ECO:0000313" key="2">
    <source>
        <dbReference type="EMBL" id="VYS78975.1"/>
    </source>
</evidence>
<evidence type="ECO:0000259" key="1">
    <source>
        <dbReference type="PROSITE" id="PS51480"/>
    </source>
</evidence>
<dbReference type="NCBIfam" id="TIGR03599">
    <property type="entry name" value="YloV"/>
    <property type="match status" value="1"/>
</dbReference>
<dbReference type="InterPro" id="IPR050270">
    <property type="entry name" value="DegV_domain_contain"/>
</dbReference>
<dbReference type="InterPro" id="IPR004007">
    <property type="entry name" value="DhaL_dom"/>
</dbReference>
<dbReference type="GO" id="GO:0006071">
    <property type="term" value="P:glycerol metabolic process"/>
    <property type="evidence" value="ECO:0007669"/>
    <property type="project" value="InterPro"/>
</dbReference>
<proteinExistence type="predicted"/>
<dbReference type="InterPro" id="IPR036117">
    <property type="entry name" value="DhaL_dom_sf"/>
</dbReference>
<dbReference type="Gene3D" id="1.25.40.340">
    <property type="match status" value="1"/>
</dbReference>
<dbReference type="SMART" id="SM01121">
    <property type="entry name" value="Dak1_2"/>
    <property type="match status" value="1"/>
</dbReference>
<name>A0A6N2RGN5_9FIRM</name>
<dbReference type="InterPro" id="IPR033470">
    <property type="entry name" value="FakA-like_C"/>
</dbReference>
<protein>
    <submittedName>
        <fullName evidence="2">DAK2 domain protein</fullName>
    </submittedName>
</protein>
<gene>
    <name evidence="2" type="ORF">AULFYP135_00376</name>
</gene>
<accession>A0A6N2RGN5</accession>
<dbReference type="PROSITE" id="PS51480">
    <property type="entry name" value="DHAL"/>
    <property type="match status" value="1"/>
</dbReference>
<dbReference type="GO" id="GO:0004371">
    <property type="term" value="F:glycerone kinase activity"/>
    <property type="evidence" value="ECO:0007669"/>
    <property type="project" value="InterPro"/>
</dbReference>
<dbReference type="EMBL" id="CACRSL010000003">
    <property type="protein sequence ID" value="VYS78975.1"/>
    <property type="molecule type" value="Genomic_DNA"/>
</dbReference>
<sequence length="562" mass="60218">MNVIHGLMLRDAFVSGANNIANLKQSVDALNVFPVPDGDTGTNMSMTIGAAKREVARLADNTPVGEVAQTAASALLRGARGNSGVILSLLFRGFSKGLAGKETAGAKDLVEALSLGVEAAYKAVMKPTEGTILTVARLAAEHAAEVVTDETTVPEIWDEILSAGRIALENTPEQLPVLKKAGVVDAGGRGLIVIFEGMGQVFHGGEIIPLGEETVKKSVAEFEMPNERNAAGEYEGEITFTYCTEFIVLRADKEADPQPLRSYLESIGDSVVVVDDEDIIKCHVHTDNPGNALQKALEYGMLTNMKIENMREQHANQRAAVTPQASQENTFAYQPVDPSQEYGFVAVAAGEGLRQLFLDLGAENVVSGGQTMNPSTDDILSAIQATPAKNVFVLPNNKNIIMAAEQAAKLADRNVAVLPTRTVPQGLSAMLVFDAGAGVNENLLGMTKAFEKVGTGQVTFAARDSEYDGHKIKEGEILALENGKVSFVEKDISKAVVRLTRNLVRKDGDKENCFVTLIYGEEVTEEQAAQVEEALRAKLPEEIEIALVNGGQPVYYYIISVE</sequence>
<dbReference type="AlphaFoldDB" id="A0A6N2RGN5"/>
<dbReference type="Pfam" id="PF13684">
    <property type="entry name" value="FakA-like_C"/>
    <property type="match status" value="1"/>
</dbReference>
<dbReference type="Pfam" id="PF02734">
    <property type="entry name" value="Dak2"/>
    <property type="match status" value="1"/>
</dbReference>
<feature type="domain" description="DhaL" evidence="1">
    <location>
        <begin position="7"/>
        <end position="200"/>
    </location>
</feature>
<dbReference type="PANTHER" id="PTHR33434">
    <property type="entry name" value="DEGV DOMAIN-CONTAINING PROTEIN DR_1986-RELATED"/>
    <property type="match status" value="1"/>
</dbReference>
<reference evidence="2" key="1">
    <citation type="submission" date="2019-11" db="EMBL/GenBank/DDBJ databases">
        <authorList>
            <person name="Feng L."/>
        </authorList>
    </citation>
    <scope>NUCLEOTIDE SEQUENCE</scope>
    <source>
        <strain evidence="2">AundefinedLFYP135</strain>
    </source>
</reference>